<proteinExistence type="predicted"/>
<evidence type="ECO:0000313" key="3">
    <source>
        <dbReference type="Proteomes" id="UP000030161"/>
    </source>
</evidence>
<feature type="region of interest" description="Disordered" evidence="1">
    <location>
        <begin position="96"/>
        <end position="124"/>
    </location>
</feature>
<name>A0AB34Q3U9_CANAX</name>
<evidence type="ECO:0000313" key="2">
    <source>
        <dbReference type="EMBL" id="KGR21938.1"/>
    </source>
</evidence>
<gene>
    <name evidence="2" type="ORF">MG3_00159</name>
</gene>
<sequence>MSQVNLLEFQDYLLYSESLNILIESEFSSMSLDTTAFQPSPTKAPEASMDSGTIPKRSPARLFQRWISSSSSSKDKPVYAEKALLKKQNIAPEPIKITKQQVPAKQIGTSEPSSPLSVASSHDNSCSDSSAASIFSDSKNNNSMQMLLTDDIEDILEDIDDAEIYDAEKVTITYISSKSC</sequence>
<protein>
    <submittedName>
        <fullName evidence="2">Uncharacterized protein</fullName>
    </submittedName>
</protein>
<evidence type="ECO:0000256" key="1">
    <source>
        <dbReference type="SAM" id="MobiDB-lite"/>
    </source>
</evidence>
<reference evidence="2 3" key="1">
    <citation type="submission" date="2013-12" db="EMBL/GenBank/DDBJ databases">
        <title>The Genome Sequence of Candida albicans P78048.</title>
        <authorList>
            <consortium name="The Broad Institute Genome Sequencing Platform"/>
            <consortium name="The Broad Institute Genome Sequencing Center for Infectious Disease"/>
            <person name="Cuomo C."/>
            <person name="Bennett R."/>
            <person name="Hirakawa M."/>
            <person name="Noverr M."/>
            <person name="Mitchell A."/>
            <person name="Young S.K."/>
            <person name="Zeng Q."/>
            <person name="Gargeya S."/>
            <person name="Fitzgerald M."/>
            <person name="Abouelleil A."/>
            <person name="Alvarado L."/>
            <person name="Berlin A.M."/>
            <person name="Chapman S.B."/>
            <person name="Dewar J."/>
            <person name="Goldberg J."/>
            <person name="Griggs A."/>
            <person name="Gujja S."/>
            <person name="Hansen M."/>
            <person name="Howarth C."/>
            <person name="Imamovic A."/>
            <person name="Larimer J."/>
            <person name="McCowan C."/>
            <person name="Murphy C."/>
            <person name="Pearson M."/>
            <person name="Priest M."/>
            <person name="Roberts A."/>
            <person name="Saif S."/>
            <person name="Shea T."/>
            <person name="Sykes S."/>
            <person name="Wortman J."/>
            <person name="Nusbaum C."/>
            <person name="Birren B."/>
        </authorList>
    </citation>
    <scope>NUCLEOTIDE SEQUENCE [LARGE SCALE GENOMIC DNA]</scope>
    <source>
        <strain evidence="2 3">P78048</strain>
    </source>
</reference>
<dbReference type="EMBL" id="AJIX01000002">
    <property type="protein sequence ID" value="KGR21938.1"/>
    <property type="molecule type" value="Genomic_DNA"/>
</dbReference>
<organism evidence="2 3">
    <name type="scientific">Candida albicans P78048</name>
    <dbReference type="NCBI Taxonomy" id="1094989"/>
    <lineage>
        <taxon>Eukaryota</taxon>
        <taxon>Fungi</taxon>
        <taxon>Dikarya</taxon>
        <taxon>Ascomycota</taxon>
        <taxon>Saccharomycotina</taxon>
        <taxon>Pichiomycetes</taxon>
        <taxon>Debaryomycetaceae</taxon>
        <taxon>Candida/Lodderomyces clade</taxon>
        <taxon>Candida</taxon>
    </lineage>
</organism>
<feature type="compositionally biased region" description="Polar residues" evidence="1">
    <location>
        <begin position="98"/>
        <end position="109"/>
    </location>
</feature>
<comment type="caution">
    <text evidence="2">The sequence shown here is derived from an EMBL/GenBank/DDBJ whole genome shotgun (WGS) entry which is preliminary data.</text>
</comment>
<dbReference type="Proteomes" id="UP000030161">
    <property type="component" value="Unassembled WGS sequence"/>
</dbReference>
<accession>A0AB34Q3U9</accession>
<dbReference type="AlphaFoldDB" id="A0AB34Q3U9"/>
<feature type="compositionally biased region" description="Low complexity" evidence="1">
    <location>
        <begin position="110"/>
        <end position="124"/>
    </location>
</feature>
<feature type="region of interest" description="Disordered" evidence="1">
    <location>
        <begin position="34"/>
        <end position="56"/>
    </location>
</feature>